<dbReference type="InterPro" id="IPR011051">
    <property type="entry name" value="RmlC_Cupin_sf"/>
</dbReference>
<protein>
    <recommendedName>
        <fullName evidence="2">Cysteine dioxygenase</fullName>
    </recommendedName>
</protein>
<dbReference type="AlphaFoldDB" id="A0A7S4I7B6"/>
<dbReference type="InterPro" id="IPR014710">
    <property type="entry name" value="RmlC-like_jellyroll"/>
</dbReference>
<dbReference type="EMBL" id="HBKP01012861">
    <property type="protein sequence ID" value="CAE2220879.1"/>
    <property type="molecule type" value="Transcribed_RNA"/>
</dbReference>
<name>A0A7S4I7B6_9EUKA</name>
<evidence type="ECO:0008006" key="2">
    <source>
        <dbReference type="Google" id="ProtNLM"/>
    </source>
</evidence>
<accession>A0A7S4I7B6</accession>
<organism evidence="1">
    <name type="scientific">Vannella robusta</name>
    <dbReference type="NCBI Taxonomy" id="1487602"/>
    <lineage>
        <taxon>Eukaryota</taxon>
        <taxon>Amoebozoa</taxon>
        <taxon>Discosea</taxon>
        <taxon>Flabellinia</taxon>
        <taxon>Vannellidae</taxon>
        <taxon>Vannella</taxon>
    </lineage>
</organism>
<dbReference type="CDD" id="cd10548">
    <property type="entry name" value="cupin_CDO"/>
    <property type="match status" value="1"/>
</dbReference>
<dbReference type="Gene3D" id="2.60.120.10">
    <property type="entry name" value="Jelly Rolls"/>
    <property type="match status" value="1"/>
</dbReference>
<evidence type="ECO:0000313" key="1">
    <source>
        <dbReference type="EMBL" id="CAE2220879.1"/>
    </source>
</evidence>
<sequence>MTRQTQISPHAATVVRHAIVQSPNDTEDFLCAYRPKNKPKVDPDTEYKGKLIVEGQGAVSFKFSVFDKEKAKSMGVQGIPDCNDGDVGEETTQTVPVDKFEVTFSTAGDCPHQLCFTLYSQEEIRNKCGASVDLNREYAEYYCFTFDGVPFIFKDKIEVIEHADDDIDLWVEENNVNASYWVSIDKNNRILKYGKGEMRKETTLVSIKYAEVPTLLNQKVENEYEWIDSLQFIHPKIRKSRRKIHGSMRTSAYPVVVNAPRVVSTDISVSDIGGKKVPPSSLSKECQTLYGNVSQFALEHEHVNMAQSGERISFSDFGQAVEYSLRTKGGIANLLYQYKIDHPEFDSDTSAEGFKQSYLRITLGRALGQSPGIPYVMEIWPYNCGSPIHDHGNTHAIIKALRGSIDIELFRMLPQNDTLKPFDKFTVQEGEVTYIMPTTNQFHRLSNPNGKTCITIQCYSYGDRDREHYPYFNYSTPNGKQEGHFNPISDCDFNEFKAKIFQEWNGYLESFPPQ</sequence>
<dbReference type="SUPFAM" id="SSF51182">
    <property type="entry name" value="RmlC-like cupins"/>
    <property type="match status" value="1"/>
</dbReference>
<proteinExistence type="predicted"/>
<reference evidence="1" key="1">
    <citation type="submission" date="2021-01" db="EMBL/GenBank/DDBJ databases">
        <authorList>
            <person name="Corre E."/>
            <person name="Pelletier E."/>
            <person name="Niang G."/>
            <person name="Scheremetjew M."/>
            <person name="Finn R."/>
            <person name="Kale V."/>
            <person name="Holt S."/>
            <person name="Cochrane G."/>
            <person name="Meng A."/>
            <person name="Brown T."/>
            <person name="Cohen L."/>
        </authorList>
    </citation>
    <scope>NUCLEOTIDE SEQUENCE</scope>
    <source>
        <strain evidence="1">DIVA3 518/3/11/1/6</strain>
    </source>
</reference>
<gene>
    <name evidence="1" type="ORF">VSP0166_LOCUS9061</name>
</gene>